<keyword evidence="12" id="KW-1185">Reference proteome</keyword>
<evidence type="ECO:0000313" key="12">
    <source>
        <dbReference type="Proteomes" id="UP000183365"/>
    </source>
</evidence>
<dbReference type="PANTHER" id="PTHR31646">
    <property type="entry name" value="ALPHA-1,2-MANNOSYLTRANSFERASE MNN2"/>
    <property type="match status" value="1"/>
</dbReference>
<keyword evidence="7" id="KW-1133">Transmembrane helix</keyword>
<dbReference type="InterPro" id="IPR029044">
    <property type="entry name" value="Nucleotide-diphossugar_trans"/>
</dbReference>
<sequence length="539" mass="62943">MFLIIWTVIYLTSNISNDPGIQVSKPPEIILNDEVVSVEIDNKLTDNVFQDIITKISNMGPKVSLPFSQTFSEEGTTLELKDDSLGYYIKKCPNIGSNPEDWVDSLSYKTLQNSYLILNDNIKDEISKSHKEFISYLRQNWDYPKHFYNGNGIVIGGGGKYSLQAYAVISVIRQLKTSLPIEVLIPSSVAQDQPFCELLKHKFDDVKCIYLQDIFDDEFLKTHEFHAFQYKSLALMASSFQNVLLLDADNFPLKNIDDIFDNELFDNNGMIVWPDFWRRTTHPFFYESAGIEIDLKRRIRNFYNHVDELSDDPKTPYHDFKGALPDPSSETGEFMINKEKHWKSLILSLYYNVHGPNVFYHLFSQYAAGQGDKETFLAAAHILDLPYYQVFLKPSLDAYFEPKEDARRSVAYYQKDYRKDHQYRLKEHSDMNDFLNNIKSEQDSLFAHCNLPKFDVLQMTEKNDFTSAKDNKHFRAMTCKECLGDVDLEKIITIAYYEEVCQKDQSKNAFKYLVHKNFNNICDYWKKRYNLVQQTKINN</sequence>
<accession>A0A1L0B919</accession>
<dbReference type="EMBL" id="FQNF01000126">
    <property type="protein sequence ID" value="SGZ41643.1"/>
    <property type="molecule type" value="Genomic_DNA"/>
</dbReference>
<dbReference type="GO" id="GO:0000026">
    <property type="term" value="F:alpha-1,2-mannosyltransferase activity"/>
    <property type="evidence" value="ECO:0007669"/>
    <property type="project" value="TreeGrafter"/>
</dbReference>
<keyword evidence="6" id="KW-0735">Signal-anchor</keyword>
<keyword evidence="9" id="KW-0472">Membrane</keyword>
<reference evidence="12" key="1">
    <citation type="submission" date="2016-11" db="EMBL/GenBank/DDBJ databases">
        <authorList>
            <person name="Guldener U."/>
        </authorList>
    </citation>
    <scope>NUCLEOTIDE SEQUENCE [LARGE SCALE GENOMIC DNA]</scope>
</reference>
<feature type="chain" id="PRO_5012069107" description="Alpha-1,2-mannosyltransferase MNN2" evidence="10">
    <location>
        <begin position="17"/>
        <end position="539"/>
    </location>
</feature>
<evidence type="ECO:0000256" key="6">
    <source>
        <dbReference type="ARBA" id="ARBA00022968"/>
    </source>
</evidence>
<evidence type="ECO:0000256" key="9">
    <source>
        <dbReference type="ARBA" id="ARBA00023136"/>
    </source>
</evidence>
<keyword evidence="4" id="KW-0808">Transferase</keyword>
<evidence type="ECO:0000256" key="7">
    <source>
        <dbReference type="ARBA" id="ARBA00022989"/>
    </source>
</evidence>
<comment type="subcellular location">
    <subcellularLocation>
        <location evidence="1">Golgi apparatus membrane</location>
        <topology evidence="1">Single-pass type II membrane protein</topology>
    </subcellularLocation>
</comment>
<name>A0A1L0B919_9ASCO</name>
<dbReference type="InterPro" id="IPR022751">
    <property type="entry name" value="Alpha_mannosyltransferase"/>
</dbReference>
<gene>
    <name evidence="11" type="ORF">HGUI_03844</name>
</gene>
<dbReference type="OrthoDB" id="430354at2759"/>
<evidence type="ECO:0008006" key="13">
    <source>
        <dbReference type="Google" id="ProtNLM"/>
    </source>
</evidence>
<evidence type="ECO:0000256" key="8">
    <source>
        <dbReference type="ARBA" id="ARBA00023034"/>
    </source>
</evidence>
<protein>
    <recommendedName>
        <fullName evidence="13">Alpha-1,2-mannosyltransferase MNN2</fullName>
    </recommendedName>
</protein>
<evidence type="ECO:0000256" key="1">
    <source>
        <dbReference type="ARBA" id="ARBA00004323"/>
    </source>
</evidence>
<dbReference type="GO" id="GO:0000139">
    <property type="term" value="C:Golgi membrane"/>
    <property type="evidence" value="ECO:0007669"/>
    <property type="project" value="UniProtKB-SubCell"/>
</dbReference>
<dbReference type="PANTHER" id="PTHR31646:SF1">
    <property type="entry name" value="ALPHA-1,2-MANNOSYLTRANSFERASE MNN2"/>
    <property type="match status" value="1"/>
</dbReference>
<proteinExistence type="inferred from homology"/>
<dbReference type="Proteomes" id="UP000183365">
    <property type="component" value="Unassembled WGS sequence"/>
</dbReference>
<comment type="similarity">
    <text evidence="3">Belongs to the MNN1/MNT family.</text>
</comment>
<evidence type="ECO:0000256" key="4">
    <source>
        <dbReference type="ARBA" id="ARBA00022679"/>
    </source>
</evidence>
<evidence type="ECO:0000256" key="2">
    <source>
        <dbReference type="ARBA" id="ARBA00004922"/>
    </source>
</evidence>
<keyword evidence="8" id="KW-0333">Golgi apparatus</keyword>
<keyword evidence="10" id="KW-0732">Signal</keyword>
<evidence type="ECO:0000256" key="3">
    <source>
        <dbReference type="ARBA" id="ARBA00009105"/>
    </source>
</evidence>
<dbReference type="SUPFAM" id="SSF53448">
    <property type="entry name" value="Nucleotide-diphospho-sugar transferases"/>
    <property type="match status" value="1"/>
</dbReference>
<dbReference type="GO" id="GO:0046354">
    <property type="term" value="P:mannan biosynthetic process"/>
    <property type="evidence" value="ECO:0007669"/>
    <property type="project" value="TreeGrafter"/>
</dbReference>
<keyword evidence="5" id="KW-0812">Transmembrane</keyword>
<evidence type="ECO:0000313" key="11">
    <source>
        <dbReference type="EMBL" id="SGZ41643.1"/>
    </source>
</evidence>
<organism evidence="11 12">
    <name type="scientific">Hanseniaspora guilliermondii</name>
    <dbReference type="NCBI Taxonomy" id="56406"/>
    <lineage>
        <taxon>Eukaryota</taxon>
        <taxon>Fungi</taxon>
        <taxon>Dikarya</taxon>
        <taxon>Ascomycota</taxon>
        <taxon>Saccharomycotina</taxon>
        <taxon>Saccharomycetes</taxon>
        <taxon>Saccharomycodales</taxon>
        <taxon>Saccharomycodaceae</taxon>
        <taxon>Hanseniaspora</taxon>
    </lineage>
</organism>
<comment type="pathway">
    <text evidence="2">Protein modification; protein glycosylation.</text>
</comment>
<dbReference type="AlphaFoldDB" id="A0A1L0B919"/>
<evidence type="ECO:0000256" key="10">
    <source>
        <dbReference type="SAM" id="SignalP"/>
    </source>
</evidence>
<evidence type="ECO:0000256" key="5">
    <source>
        <dbReference type="ARBA" id="ARBA00022692"/>
    </source>
</evidence>
<dbReference type="VEuPathDB" id="FungiDB:HGUI_03844"/>
<dbReference type="Gene3D" id="3.90.550.10">
    <property type="entry name" value="Spore Coat Polysaccharide Biosynthesis Protein SpsA, Chain A"/>
    <property type="match status" value="1"/>
</dbReference>
<dbReference type="Pfam" id="PF11051">
    <property type="entry name" value="Mannosyl_trans3"/>
    <property type="match status" value="1"/>
</dbReference>
<feature type="signal peptide" evidence="10">
    <location>
        <begin position="1"/>
        <end position="16"/>
    </location>
</feature>